<protein>
    <submittedName>
        <fullName evidence="1">Uncharacterized protein</fullName>
    </submittedName>
</protein>
<accession>G2QG89</accession>
<gene>
    <name evidence="1" type="ORF">MYCTH_2111553</name>
</gene>
<dbReference type="KEGG" id="mtm:MYCTH_2111553"/>
<dbReference type="RefSeq" id="XP_003664594.1">
    <property type="nucleotide sequence ID" value="XM_003664546.1"/>
</dbReference>
<dbReference type="EMBL" id="CP003005">
    <property type="protein sequence ID" value="AEO59349.1"/>
    <property type="molecule type" value="Genomic_DNA"/>
</dbReference>
<evidence type="ECO:0000313" key="1">
    <source>
        <dbReference type="EMBL" id="AEO59349.1"/>
    </source>
</evidence>
<dbReference type="OrthoDB" id="74764at2759"/>
<proteinExistence type="predicted"/>
<dbReference type="Proteomes" id="UP000007322">
    <property type="component" value="Chromosome 4"/>
</dbReference>
<reference evidence="1 2" key="1">
    <citation type="journal article" date="2011" name="Nat. Biotechnol.">
        <title>Comparative genomic analysis of the thermophilic biomass-degrading fungi Myceliophthora thermophila and Thielavia terrestris.</title>
        <authorList>
            <person name="Berka R.M."/>
            <person name="Grigoriev I.V."/>
            <person name="Otillar R."/>
            <person name="Salamov A."/>
            <person name="Grimwood J."/>
            <person name="Reid I."/>
            <person name="Ishmael N."/>
            <person name="John T."/>
            <person name="Darmond C."/>
            <person name="Moisan M.-C."/>
            <person name="Henrissat B."/>
            <person name="Coutinho P.M."/>
            <person name="Lombard V."/>
            <person name="Natvig D.O."/>
            <person name="Lindquist E."/>
            <person name="Schmutz J."/>
            <person name="Lucas S."/>
            <person name="Harris P."/>
            <person name="Powlowski J."/>
            <person name="Bellemare A."/>
            <person name="Taylor D."/>
            <person name="Butler G."/>
            <person name="de Vries R.P."/>
            <person name="Allijn I.E."/>
            <person name="van den Brink J."/>
            <person name="Ushinsky S."/>
            <person name="Storms R."/>
            <person name="Powell A.J."/>
            <person name="Paulsen I.T."/>
            <person name="Elbourne L.D.H."/>
            <person name="Baker S.E."/>
            <person name="Magnuson J."/>
            <person name="LaBoissiere S."/>
            <person name="Clutterbuck A.J."/>
            <person name="Martinez D."/>
            <person name="Wogulis M."/>
            <person name="de Leon A.L."/>
            <person name="Rey M.W."/>
            <person name="Tsang A."/>
        </authorList>
    </citation>
    <scope>NUCLEOTIDE SEQUENCE [LARGE SCALE GENOMIC DNA]</scope>
    <source>
        <strain evidence="2">ATCC 42464 / BCRC 31852 / DSM 1799</strain>
    </source>
</reference>
<dbReference type="STRING" id="573729.G2QG89"/>
<name>G2QG89_THET4</name>
<sequence length="136" mass="14831">MTIHATFDALPCTLHPGANDADHTENQGSGKRPFLLGFSAELLFGDEFTTKTKGGFVVYYVSPGKGGRKSQSCFRCCNGPDFGGDNLTPCANPNLDTEELPNKPCYGIRSNILYPTYASFHFPFLISLSLSLSLQR</sequence>
<dbReference type="VEuPathDB" id="FungiDB:MYCTH_2111553"/>
<organism evidence="1 2">
    <name type="scientific">Thermothelomyces thermophilus (strain ATCC 42464 / BCRC 31852 / DSM 1799)</name>
    <name type="common">Sporotrichum thermophile</name>
    <dbReference type="NCBI Taxonomy" id="573729"/>
    <lineage>
        <taxon>Eukaryota</taxon>
        <taxon>Fungi</taxon>
        <taxon>Dikarya</taxon>
        <taxon>Ascomycota</taxon>
        <taxon>Pezizomycotina</taxon>
        <taxon>Sordariomycetes</taxon>
        <taxon>Sordariomycetidae</taxon>
        <taxon>Sordariales</taxon>
        <taxon>Chaetomiaceae</taxon>
        <taxon>Thermothelomyces</taxon>
    </lineage>
</organism>
<dbReference type="AlphaFoldDB" id="G2QG89"/>
<evidence type="ECO:0000313" key="2">
    <source>
        <dbReference type="Proteomes" id="UP000007322"/>
    </source>
</evidence>
<dbReference type="InParanoid" id="G2QG89"/>
<dbReference type="HOGENOM" id="CLU_1876866_0_0_1"/>
<dbReference type="GeneID" id="11506122"/>
<keyword evidence="2" id="KW-1185">Reference proteome</keyword>